<feature type="region of interest" description="Disordered" evidence="1">
    <location>
        <begin position="1"/>
        <end position="38"/>
    </location>
</feature>
<evidence type="ECO:0000259" key="2">
    <source>
        <dbReference type="SMART" id="SM00421"/>
    </source>
</evidence>
<evidence type="ECO:0000313" key="4">
    <source>
        <dbReference type="Proteomes" id="UP001595839"/>
    </source>
</evidence>
<evidence type="ECO:0000313" key="3">
    <source>
        <dbReference type="EMBL" id="MFC4507592.1"/>
    </source>
</evidence>
<dbReference type="SUPFAM" id="SSF46894">
    <property type="entry name" value="C-terminal effector domain of the bipartite response regulators"/>
    <property type="match status" value="1"/>
</dbReference>
<comment type="caution">
    <text evidence="3">The sequence shown here is derived from an EMBL/GenBank/DDBJ whole genome shotgun (WGS) entry which is preliminary data.</text>
</comment>
<feature type="domain" description="HTH luxR-type" evidence="2">
    <location>
        <begin position="30"/>
        <end position="87"/>
    </location>
</feature>
<dbReference type="Gene3D" id="1.10.10.10">
    <property type="entry name" value="Winged helix-like DNA-binding domain superfamily/Winged helix DNA-binding domain"/>
    <property type="match status" value="1"/>
</dbReference>
<sequence>MLGPSVTRRPLDGFARATPAAPAPETARRLSRPTEHEHAGQLLLGRVLSSAEIAGRLHIGGATVKTPVGRVLEKLDLRDRVHAVVFAFGHGPVRPGGE</sequence>
<dbReference type="InterPro" id="IPR036388">
    <property type="entry name" value="WH-like_DNA-bd_sf"/>
</dbReference>
<accession>A0ABV9B661</accession>
<keyword evidence="4" id="KW-1185">Reference proteome</keyword>
<feature type="compositionally biased region" description="Low complexity" evidence="1">
    <location>
        <begin position="15"/>
        <end position="25"/>
    </location>
</feature>
<name>A0ABV9B661_9ACTN</name>
<dbReference type="Proteomes" id="UP001595839">
    <property type="component" value="Unassembled WGS sequence"/>
</dbReference>
<organism evidence="3 4">
    <name type="scientific">Streptomyces vulcanius</name>
    <dbReference type="NCBI Taxonomy" id="1441876"/>
    <lineage>
        <taxon>Bacteria</taxon>
        <taxon>Bacillati</taxon>
        <taxon>Actinomycetota</taxon>
        <taxon>Actinomycetes</taxon>
        <taxon>Kitasatosporales</taxon>
        <taxon>Streptomycetaceae</taxon>
        <taxon>Streptomyces</taxon>
    </lineage>
</organism>
<dbReference type="EMBL" id="JBHSFK010000058">
    <property type="protein sequence ID" value="MFC4507592.1"/>
    <property type="molecule type" value="Genomic_DNA"/>
</dbReference>
<protein>
    <submittedName>
        <fullName evidence="3">Response regulator transcription factor</fullName>
    </submittedName>
</protein>
<dbReference type="Pfam" id="PF00196">
    <property type="entry name" value="GerE"/>
    <property type="match status" value="1"/>
</dbReference>
<feature type="compositionally biased region" description="Basic and acidic residues" evidence="1">
    <location>
        <begin position="26"/>
        <end position="38"/>
    </location>
</feature>
<gene>
    <name evidence="3" type="ORF">ACFPIH_50690</name>
</gene>
<reference evidence="4" key="1">
    <citation type="journal article" date="2019" name="Int. J. Syst. Evol. Microbiol.">
        <title>The Global Catalogue of Microorganisms (GCM) 10K type strain sequencing project: providing services to taxonomists for standard genome sequencing and annotation.</title>
        <authorList>
            <consortium name="The Broad Institute Genomics Platform"/>
            <consortium name="The Broad Institute Genome Sequencing Center for Infectious Disease"/>
            <person name="Wu L."/>
            <person name="Ma J."/>
        </authorList>
    </citation>
    <scope>NUCLEOTIDE SEQUENCE [LARGE SCALE GENOMIC DNA]</scope>
    <source>
        <strain evidence="4">CGMCC 4.7177</strain>
    </source>
</reference>
<dbReference type="RefSeq" id="WP_381186325.1">
    <property type="nucleotide sequence ID" value="NZ_JBHSFK010000058.1"/>
</dbReference>
<proteinExistence type="predicted"/>
<dbReference type="InterPro" id="IPR016032">
    <property type="entry name" value="Sig_transdc_resp-reg_C-effctor"/>
</dbReference>
<evidence type="ECO:0000256" key="1">
    <source>
        <dbReference type="SAM" id="MobiDB-lite"/>
    </source>
</evidence>
<dbReference type="InterPro" id="IPR000792">
    <property type="entry name" value="Tscrpt_reg_LuxR_C"/>
</dbReference>
<dbReference type="SMART" id="SM00421">
    <property type="entry name" value="HTH_LUXR"/>
    <property type="match status" value="1"/>
</dbReference>